<organism evidence="2 3">
    <name type="scientific">Tagetes erecta</name>
    <name type="common">African marigold</name>
    <dbReference type="NCBI Taxonomy" id="13708"/>
    <lineage>
        <taxon>Eukaryota</taxon>
        <taxon>Viridiplantae</taxon>
        <taxon>Streptophyta</taxon>
        <taxon>Embryophyta</taxon>
        <taxon>Tracheophyta</taxon>
        <taxon>Spermatophyta</taxon>
        <taxon>Magnoliopsida</taxon>
        <taxon>eudicotyledons</taxon>
        <taxon>Gunneridae</taxon>
        <taxon>Pentapetalae</taxon>
        <taxon>asterids</taxon>
        <taxon>campanulids</taxon>
        <taxon>Asterales</taxon>
        <taxon>Asteraceae</taxon>
        <taxon>Asteroideae</taxon>
        <taxon>Heliantheae alliance</taxon>
        <taxon>Tageteae</taxon>
        <taxon>Tagetes</taxon>
    </lineage>
</organism>
<dbReference type="Proteomes" id="UP001229421">
    <property type="component" value="Unassembled WGS sequence"/>
</dbReference>
<evidence type="ECO:0000256" key="1">
    <source>
        <dbReference type="SAM" id="MobiDB-lite"/>
    </source>
</evidence>
<keyword evidence="3" id="KW-1185">Reference proteome</keyword>
<feature type="compositionally biased region" description="Basic and acidic residues" evidence="1">
    <location>
        <begin position="93"/>
        <end position="102"/>
    </location>
</feature>
<evidence type="ECO:0000313" key="2">
    <source>
        <dbReference type="EMBL" id="KAK1429945.1"/>
    </source>
</evidence>
<feature type="compositionally biased region" description="Polar residues" evidence="1">
    <location>
        <begin position="38"/>
        <end position="48"/>
    </location>
</feature>
<comment type="caution">
    <text evidence="2">The sequence shown here is derived from an EMBL/GenBank/DDBJ whole genome shotgun (WGS) entry which is preliminary data.</text>
</comment>
<reference evidence="2" key="1">
    <citation type="journal article" date="2023" name="bioRxiv">
        <title>Improved chromosome-level genome assembly for marigold (Tagetes erecta).</title>
        <authorList>
            <person name="Jiang F."/>
            <person name="Yuan L."/>
            <person name="Wang S."/>
            <person name="Wang H."/>
            <person name="Xu D."/>
            <person name="Wang A."/>
            <person name="Fan W."/>
        </authorList>
    </citation>
    <scope>NUCLEOTIDE SEQUENCE</scope>
    <source>
        <strain evidence="2">WSJ</strain>
        <tissue evidence="2">Leaf</tissue>
    </source>
</reference>
<proteinExistence type="predicted"/>
<accession>A0AAD8NVK9</accession>
<feature type="region of interest" description="Disordered" evidence="1">
    <location>
        <begin position="37"/>
        <end position="60"/>
    </location>
</feature>
<protein>
    <submittedName>
        <fullName evidence="2">Uncharacterized protein</fullName>
    </submittedName>
</protein>
<name>A0AAD8NVK9_TARER</name>
<gene>
    <name evidence="2" type="ORF">QVD17_12305</name>
</gene>
<dbReference type="EMBL" id="JAUHHV010000003">
    <property type="protein sequence ID" value="KAK1429945.1"/>
    <property type="molecule type" value="Genomic_DNA"/>
</dbReference>
<evidence type="ECO:0000313" key="3">
    <source>
        <dbReference type="Proteomes" id="UP001229421"/>
    </source>
</evidence>
<feature type="region of interest" description="Disordered" evidence="1">
    <location>
        <begin position="92"/>
        <end position="120"/>
    </location>
</feature>
<sequence length="120" mass="14102">MNQADELSKTKFEFAIVEAELEKCKVSEQKLQELFDSLHSSQTTSPETSPKMYLKTDQVKKEVKPEEKRNLFFMIDLYLLDLSNPRFQRLKQKTSEEVRQSGEEQEQQIPGKQEEQICIT</sequence>
<dbReference type="AlphaFoldDB" id="A0AAD8NVK9"/>